<dbReference type="Proteomes" id="UP000694723">
    <property type="component" value="Unplaced"/>
</dbReference>
<dbReference type="Ensembl" id="ENSSSCT00060020407.1">
    <property type="protein sequence ID" value="ENSSSCP00060008354.1"/>
    <property type="gene ID" value="ENSSSCG00060015342.1"/>
</dbReference>
<evidence type="ECO:0000313" key="2">
    <source>
        <dbReference type="Proteomes" id="UP000694723"/>
    </source>
</evidence>
<sequence length="162" mass="18964">MERHSMLLDWKNIIKMSILPKTIYRFNVIAIKLPMTFFTELEQIIQKCIWNQKRATAILRKKNKAGDITFLDVRQYYKTTVIKTCSIGAKTDIWINGKESPEIHSDTYGQLIFNKGDNDIKWEKDSLFSKLFWENWTAACKAMKLEHTLTPCTKINQNGLKS</sequence>
<accession>A0A8D1T5M6</accession>
<reference evidence="1" key="1">
    <citation type="submission" date="2025-08" db="UniProtKB">
        <authorList>
            <consortium name="Ensembl"/>
        </authorList>
    </citation>
    <scope>IDENTIFICATION</scope>
</reference>
<organism evidence="1 2">
    <name type="scientific">Sus scrofa</name>
    <name type="common">Pig</name>
    <dbReference type="NCBI Taxonomy" id="9823"/>
    <lineage>
        <taxon>Eukaryota</taxon>
        <taxon>Metazoa</taxon>
        <taxon>Chordata</taxon>
        <taxon>Craniata</taxon>
        <taxon>Vertebrata</taxon>
        <taxon>Euteleostomi</taxon>
        <taxon>Mammalia</taxon>
        <taxon>Eutheria</taxon>
        <taxon>Laurasiatheria</taxon>
        <taxon>Artiodactyla</taxon>
        <taxon>Suina</taxon>
        <taxon>Suidae</taxon>
        <taxon>Sus</taxon>
    </lineage>
</organism>
<name>A0A8D1T5M6_PIG</name>
<evidence type="ECO:0000313" key="1">
    <source>
        <dbReference type="Ensembl" id="ENSSSCP00060008354.1"/>
    </source>
</evidence>
<dbReference type="PANTHER" id="PTHR19446">
    <property type="entry name" value="REVERSE TRANSCRIPTASES"/>
    <property type="match status" value="1"/>
</dbReference>
<proteinExistence type="predicted"/>
<dbReference type="AlphaFoldDB" id="A0A8D1T5M6"/>
<protein>
    <submittedName>
        <fullName evidence="1">Uncharacterized protein</fullName>
    </submittedName>
</protein>